<organism evidence="1">
    <name type="scientific">Oppiella nova</name>
    <dbReference type="NCBI Taxonomy" id="334625"/>
    <lineage>
        <taxon>Eukaryota</taxon>
        <taxon>Metazoa</taxon>
        <taxon>Ecdysozoa</taxon>
        <taxon>Arthropoda</taxon>
        <taxon>Chelicerata</taxon>
        <taxon>Arachnida</taxon>
        <taxon>Acari</taxon>
        <taxon>Acariformes</taxon>
        <taxon>Sarcoptiformes</taxon>
        <taxon>Oribatida</taxon>
        <taxon>Brachypylina</taxon>
        <taxon>Oppioidea</taxon>
        <taxon>Oppiidae</taxon>
        <taxon>Oppiella</taxon>
    </lineage>
</organism>
<gene>
    <name evidence="1" type="ORF">ONB1V03_LOCUS16985</name>
</gene>
<protein>
    <submittedName>
        <fullName evidence="1">Uncharacterized protein</fullName>
    </submittedName>
</protein>
<dbReference type="EMBL" id="OC934996">
    <property type="protein sequence ID" value="CAD7660417.1"/>
    <property type="molecule type" value="Genomic_DNA"/>
</dbReference>
<dbReference type="Gene3D" id="1.25.50.20">
    <property type="match status" value="1"/>
</dbReference>
<proteinExistence type="predicted"/>
<keyword evidence="2" id="KW-1185">Reference proteome</keyword>
<dbReference type="EMBL" id="CAJPVJ010020171">
    <property type="protein sequence ID" value="CAG2177555.1"/>
    <property type="molecule type" value="Genomic_DNA"/>
</dbReference>
<dbReference type="AlphaFoldDB" id="A0A7R9MI65"/>
<accession>A0A7R9MI65</accession>
<feature type="non-terminal residue" evidence="1">
    <location>
        <position position="1"/>
    </location>
</feature>
<name>A0A7R9MI65_9ACAR</name>
<dbReference type="Proteomes" id="UP000728032">
    <property type="component" value="Unassembled WGS sequence"/>
</dbReference>
<feature type="non-terminal residue" evidence="1">
    <location>
        <position position="94"/>
    </location>
</feature>
<evidence type="ECO:0000313" key="2">
    <source>
        <dbReference type="Proteomes" id="UP000728032"/>
    </source>
</evidence>
<reference evidence="1" key="1">
    <citation type="submission" date="2020-11" db="EMBL/GenBank/DDBJ databases">
        <authorList>
            <person name="Tran Van P."/>
        </authorList>
    </citation>
    <scope>NUCLEOTIDE SEQUENCE</scope>
</reference>
<evidence type="ECO:0000313" key="1">
    <source>
        <dbReference type="EMBL" id="CAD7660417.1"/>
    </source>
</evidence>
<sequence>LLERSVDNSSVSETHFSSLLSDLSSNSYASPIVENFLNLYPNTGLTNESRVNGLTEIQKNIDWIQHNADTIGQWLRDNRIMSVVEGAVMILCVA</sequence>